<sequence>MDGGVSVITNPTVSVRLTSTLSSFEVNRRFNRGMTIAEFKSKLEMVVGSPASCMDLQLFSASDKFLQKMEDNEALLGSYAVDDDCRIHVIDRSGAQTGEFSDLSKVEKYEIPEDVYEKRTDSVRSFLKKKKVGQFDEEKMAQREAEKAERELEEKTAAEAISVGRRCQVLVSGQPTKVGTVMFVGTADFKPGYWVGVKYDEPLGKNDGSVNGKQYFECQPKYGAFVKPQTVIVGDFPEEDYGLDEM</sequence>
<evidence type="ECO:0000313" key="7">
    <source>
        <dbReference type="Proteomes" id="UP001044222"/>
    </source>
</evidence>
<gene>
    <name evidence="6" type="ORF">ANANG_G00237070</name>
</gene>
<dbReference type="SUPFAM" id="SSF74924">
    <property type="entry name" value="Cap-Gly domain"/>
    <property type="match status" value="1"/>
</dbReference>
<dbReference type="GO" id="GO:0005938">
    <property type="term" value="C:cell cortex"/>
    <property type="evidence" value="ECO:0007669"/>
    <property type="project" value="TreeGrafter"/>
</dbReference>
<evidence type="ECO:0000256" key="3">
    <source>
        <dbReference type="ARBA" id="ARBA00023186"/>
    </source>
</evidence>
<feature type="domain" description="CAP-Gly" evidence="5">
    <location>
        <begin position="185"/>
        <end position="227"/>
    </location>
</feature>
<comment type="subcellular location">
    <subcellularLocation>
        <location evidence="1">Cytoplasm</location>
    </subcellularLocation>
</comment>
<evidence type="ECO:0000259" key="5">
    <source>
        <dbReference type="PROSITE" id="PS50245"/>
    </source>
</evidence>
<keyword evidence="7" id="KW-1185">Reference proteome</keyword>
<dbReference type="InterPro" id="IPR000938">
    <property type="entry name" value="CAP-Gly_domain"/>
</dbReference>
<evidence type="ECO:0000256" key="1">
    <source>
        <dbReference type="ARBA" id="ARBA00004496"/>
    </source>
</evidence>
<dbReference type="PROSITE" id="PS00845">
    <property type="entry name" value="CAP_GLY_1"/>
    <property type="match status" value="1"/>
</dbReference>
<dbReference type="PANTHER" id="PTHR18916:SF85">
    <property type="entry name" value="TUBULIN-FOLDING COFACTOR B"/>
    <property type="match status" value="1"/>
</dbReference>
<dbReference type="PROSITE" id="PS50245">
    <property type="entry name" value="CAP_GLY_2"/>
    <property type="match status" value="1"/>
</dbReference>
<dbReference type="Gene3D" id="3.10.20.90">
    <property type="entry name" value="Phosphatidylinositol 3-kinase Catalytic Subunit, Chain A, domain 1"/>
    <property type="match status" value="1"/>
</dbReference>
<dbReference type="SUPFAM" id="SSF54236">
    <property type="entry name" value="Ubiquitin-like"/>
    <property type="match status" value="1"/>
</dbReference>
<dbReference type="Pfam" id="PF01302">
    <property type="entry name" value="CAP_GLY"/>
    <property type="match status" value="1"/>
</dbReference>
<dbReference type="Pfam" id="PF14560">
    <property type="entry name" value="Ubiquitin_2"/>
    <property type="match status" value="1"/>
</dbReference>
<dbReference type="GO" id="GO:0007021">
    <property type="term" value="P:tubulin complex assembly"/>
    <property type="evidence" value="ECO:0007669"/>
    <property type="project" value="InterPro"/>
</dbReference>
<proteinExistence type="inferred from homology"/>
<dbReference type="FunFam" id="2.30.30.190:FF:000013">
    <property type="entry name" value="Tubulin-folding cofactor B"/>
    <property type="match status" value="1"/>
</dbReference>
<reference evidence="6" key="1">
    <citation type="submission" date="2021-01" db="EMBL/GenBank/DDBJ databases">
        <title>A chromosome-scale assembly of European eel, Anguilla anguilla.</title>
        <authorList>
            <person name="Henkel C."/>
            <person name="Jong-Raadsen S.A."/>
            <person name="Dufour S."/>
            <person name="Weltzien F.-A."/>
            <person name="Palstra A.P."/>
            <person name="Pelster B."/>
            <person name="Spaink H.P."/>
            <person name="Van Den Thillart G.E."/>
            <person name="Jansen H."/>
            <person name="Zahm M."/>
            <person name="Klopp C."/>
            <person name="Cedric C."/>
            <person name="Louis A."/>
            <person name="Berthelot C."/>
            <person name="Parey E."/>
            <person name="Roest Crollius H."/>
            <person name="Montfort J."/>
            <person name="Robinson-Rechavi M."/>
            <person name="Bucao C."/>
            <person name="Bouchez O."/>
            <person name="Gislard M."/>
            <person name="Lluch J."/>
            <person name="Milhes M."/>
            <person name="Lampietro C."/>
            <person name="Lopez Roques C."/>
            <person name="Donnadieu C."/>
            <person name="Braasch I."/>
            <person name="Desvignes T."/>
            <person name="Postlethwait J."/>
            <person name="Bobe J."/>
            <person name="Guiguen Y."/>
            <person name="Dirks R."/>
        </authorList>
    </citation>
    <scope>NUCLEOTIDE SEQUENCE</scope>
    <source>
        <strain evidence="6">Tag_6206</strain>
        <tissue evidence="6">Liver</tissue>
    </source>
</reference>
<dbReference type="EMBL" id="JAFIRN010000013">
    <property type="protein sequence ID" value="KAG5837226.1"/>
    <property type="molecule type" value="Genomic_DNA"/>
</dbReference>
<organism evidence="6 7">
    <name type="scientific">Anguilla anguilla</name>
    <name type="common">European freshwater eel</name>
    <name type="synonym">Muraena anguilla</name>
    <dbReference type="NCBI Taxonomy" id="7936"/>
    <lineage>
        <taxon>Eukaryota</taxon>
        <taxon>Metazoa</taxon>
        <taxon>Chordata</taxon>
        <taxon>Craniata</taxon>
        <taxon>Vertebrata</taxon>
        <taxon>Euteleostomi</taxon>
        <taxon>Actinopterygii</taxon>
        <taxon>Neopterygii</taxon>
        <taxon>Teleostei</taxon>
        <taxon>Anguilliformes</taxon>
        <taxon>Anguillidae</taxon>
        <taxon>Anguilla</taxon>
    </lineage>
</organism>
<dbReference type="GO" id="GO:0035371">
    <property type="term" value="C:microtubule plus-end"/>
    <property type="evidence" value="ECO:0007669"/>
    <property type="project" value="TreeGrafter"/>
</dbReference>
<comment type="caution">
    <text evidence="6">The sequence shown here is derived from an EMBL/GenBank/DDBJ whole genome shotgun (WGS) entry which is preliminary data.</text>
</comment>
<dbReference type="Gene3D" id="2.30.30.190">
    <property type="entry name" value="CAP Gly-rich-like domain"/>
    <property type="match status" value="1"/>
</dbReference>
<dbReference type="InterPro" id="IPR029071">
    <property type="entry name" value="Ubiquitin-like_domsf"/>
</dbReference>
<evidence type="ECO:0000313" key="6">
    <source>
        <dbReference type="EMBL" id="KAG5837226.1"/>
    </source>
</evidence>
<dbReference type="GO" id="GO:0007023">
    <property type="term" value="P:post-chaperonin tubulin folding pathway"/>
    <property type="evidence" value="ECO:0007669"/>
    <property type="project" value="InterPro"/>
</dbReference>
<evidence type="ECO:0000256" key="2">
    <source>
        <dbReference type="ARBA" id="ARBA00022490"/>
    </source>
</evidence>
<name>A0A9D3LUE4_ANGAN</name>
<dbReference type="InterPro" id="IPR036859">
    <property type="entry name" value="CAP-Gly_dom_sf"/>
</dbReference>
<dbReference type="Proteomes" id="UP001044222">
    <property type="component" value="Chromosome 13"/>
</dbReference>
<dbReference type="SMART" id="SM01052">
    <property type="entry name" value="CAP_GLY"/>
    <property type="match status" value="1"/>
</dbReference>
<keyword evidence="3" id="KW-0143">Chaperone</keyword>
<dbReference type="GO" id="GO:0005829">
    <property type="term" value="C:cytosol"/>
    <property type="evidence" value="ECO:0007669"/>
    <property type="project" value="UniProtKB-ARBA"/>
</dbReference>
<dbReference type="GO" id="GO:0043014">
    <property type="term" value="F:alpha-tubulin binding"/>
    <property type="evidence" value="ECO:0007669"/>
    <property type="project" value="InterPro"/>
</dbReference>
<dbReference type="AlphaFoldDB" id="A0A9D3LUE4"/>
<keyword evidence="2" id="KW-0963">Cytoplasm</keyword>
<dbReference type="CDD" id="cd01789">
    <property type="entry name" value="Ubl_TBCB"/>
    <property type="match status" value="1"/>
</dbReference>
<comment type="similarity">
    <text evidence="4">Belongs to the TBCB family.</text>
</comment>
<dbReference type="GO" id="GO:0005634">
    <property type="term" value="C:nucleus"/>
    <property type="evidence" value="ECO:0007669"/>
    <property type="project" value="TreeGrafter"/>
</dbReference>
<evidence type="ECO:0000256" key="4">
    <source>
        <dbReference type="ARBA" id="ARBA00025779"/>
    </source>
</evidence>
<dbReference type="InterPro" id="IPR000626">
    <property type="entry name" value="Ubiquitin-like_dom"/>
</dbReference>
<dbReference type="PANTHER" id="PTHR18916">
    <property type="entry name" value="DYNACTIN 1-RELATED MICROTUBULE-BINDING"/>
    <property type="match status" value="1"/>
</dbReference>
<accession>A0A9D3LUE4</accession>
<dbReference type="GO" id="GO:0051010">
    <property type="term" value="F:microtubule plus-end binding"/>
    <property type="evidence" value="ECO:0007669"/>
    <property type="project" value="TreeGrafter"/>
</dbReference>
<dbReference type="GO" id="GO:0031122">
    <property type="term" value="P:cytoplasmic microtubule organization"/>
    <property type="evidence" value="ECO:0007669"/>
    <property type="project" value="TreeGrafter"/>
</dbReference>
<protein>
    <recommendedName>
        <fullName evidence="5">CAP-Gly domain-containing protein</fullName>
    </recommendedName>
</protein>
<dbReference type="InterPro" id="IPR045172">
    <property type="entry name" value="TBCB_Ubl"/>
</dbReference>